<evidence type="ECO:0000313" key="1">
    <source>
        <dbReference type="EMBL" id="OTF71771.1"/>
    </source>
</evidence>
<proteinExistence type="predicted"/>
<name>A0A1Y3ATG9_EURMA</name>
<dbReference type="Proteomes" id="UP000194236">
    <property type="component" value="Unassembled WGS sequence"/>
</dbReference>
<comment type="caution">
    <text evidence="1">The sequence shown here is derived from an EMBL/GenBank/DDBJ whole genome shotgun (WGS) entry which is preliminary data.</text>
</comment>
<gene>
    <name evidence="1" type="ORF">BLA29_013409</name>
</gene>
<accession>A0A1Y3ATG9</accession>
<keyword evidence="2" id="KW-1185">Reference proteome</keyword>
<evidence type="ECO:0000313" key="2">
    <source>
        <dbReference type="Proteomes" id="UP000194236"/>
    </source>
</evidence>
<sequence>MVKSQKRDNNFEQRLHRTLSRYERNEKPIRISIQSASESRTNGINRDNNTVAFQPVSVSLLNTEDIKM</sequence>
<feature type="non-terminal residue" evidence="1">
    <location>
        <position position="68"/>
    </location>
</feature>
<dbReference type="EMBL" id="MUJZ01059362">
    <property type="protein sequence ID" value="OTF71771.1"/>
    <property type="molecule type" value="Genomic_DNA"/>
</dbReference>
<dbReference type="AlphaFoldDB" id="A0A1Y3ATG9"/>
<organism evidence="1 2">
    <name type="scientific">Euroglyphus maynei</name>
    <name type="common">Mayne's house dust mite</name>
    <dbReference type="NCBI Taxonomy" id="6958"/>
    <lineage>
        <taxon>Eukaryota</taxon>
        <taxon>Metazoa</taxon>
        <taxon>Ecdysozoa</taxon>
        <taxon>Arthropoda</taxon>
        <taxon>Chelicerata</taxon>
        <taxon>Arachnida</taxon>
        <taxon>Acari</taxon>
        <taxon>Acariformes</taxon>
        <taxon>Sarcoptiformes</taxon>
        <taxon>Astigmata</taxon>
        <taxon>Psoroptidia</taxon>
        <taxon>Analgoidea</taxon>
        <taxon>Pyroglyphidae</taxon>
        <taxon>Pyroglyphinae</taxon>
        <taxon>Euroglyphus</taxon>
    </lineage>
</organism>
<protein>
    <submittedName>
        <fullName evidence="1">Uncharacterized protein</fullName>
    </submittedName>
</protein>
<reference evidence="1 2" key="1">
    <citation type="submission" date="2017-03" db="EMBL/GenBank/DDBJ databases">
        <title>Genome Survey of Euroglyphus maynei.</title>
        <authorList>
            <person name="Arlian L.G."/>
            <person name="Morgan M.S."/>
            <person name="Rider S.D."/>
        </authorList>
    </citation>
    <scope>NUCLEOTIDE SEQUENCE [LARGE SCALE GENOMIC DNA]</scope>
    <source>
        <strain evidence="1">Arlian Lab</strain>
        <tissue evidence="1">Whole body</tissue>
    </source>
</reference>